<gene>
    <name evidence="3" type="primary">orf398</name>
</gene>
<feature type="transmembrane region" description="Helical" evidence="1">
    <location>
        <begin position="6"/>
        <end position="26"/>
    </location>
</feature>
<keyword evidence="1" id="KW-0812">Transmembrane</keyword>
<dbReference type="Gene3D" id="3.10.28.10">
    <property type="entry name" value="Homing endonucleases"/>
    <property type="match status" value="1"/>
</dbReference>
<geneLocation type="mitochondrion" evidence="3"/>
<protein>
    <submittedName>
        <fullName evidence="3">LAGLIDADG endonuclease</fullName>
    </submittedName>
</protein>
<sequence>MGLNNFHYSAIDYMLGTILSVNYLLLIHNYLRILLDLSGSFNLLLNSENNNYTISNTKNLDINIQSAENYKGFSETIRQSFNSPFLAYFSCILLLYNNKKITYWTCEAGRTQRKIKLAHKRYFNTNNKDNNYTNFYSWLAGIIDGKGNFDLRKSYSKKLVLKAIRIRLHNRDIRILTRIQNTLHMGRIINHKNKIYSTYIVSNEKNMSYLVNKLNGIIRIKCDSLEKACALYNIDFIKADYNIKVNDSYFAGLIDAKGSIVFNFTSNRIECNLQVKLNNITSKLSFNDLIPYCKPYTQKSENLKYITFKFQSVKTMTCWYEYFMVNRLYSDYKFYRVSLIKKFLVIRDYKNSNFDTIEYKIYSDFLLKWIQYRNPLWTRVSFVRNLRCELLNEEIVQ</sequence>
<name>A0A1X8VJL9_9HYPO</name>
<dbReference type="RefSeq" id="YP_009364342.1">
    <property type="nucleotide sequence ID" value="NC_034659.1"/>
</dbReference>
<accession>A0A1X8VJL9</accession>
<dbReference type="EMBL" id="MH400233">
    <property type="protein sequence ID" value="QDH07256.1"/>
    <property type="molecule type" value="Genomic_DNA"/>
</dbReference>
<reference evidence="3" key="1">
    <citation type="submission" date="2017-02" db="EMBL/GenBank/DDBJ databases">
        <title>SMRT sequencing of the wild medicinal fungus Ophiocordyceps sinensis mitochondrial genome reveals phylogenetic relationship and depicts a genome-wide modification map.</title>
        <authorList>
            <person name="Liu D."/>
            <person name="Kang X."/>
            <person name="Hu L."/>
        </authorList>
    </citation>
    <scope>NUCLEOTIDE SEQUENCE</scope>
</reference>
<reference evidence="4" key="2">
    <citation type="submission" date="2018-05" db="EMBL/GenBank/DDBJ databases">
        <authorList>
            <person name="Zhang Y."/>
        </authorList>
    </citation>
    <scope>NUCLEOTIDE SEQUENCE</scope>
</reference>
<dbReference type="InterPro" id="IPR004860">
    <property type="entry name" value="LAGLIDADG_dom"/>
</dbReference>
<organism evidence="3">
    <name type="scientific">Ophiocordyceps sinensis</name>
    <dbReference type="NCBI Taxonomy" id="72228"/>
    <lineage>
        <taxon>Eukaryota</taxon>
        <taxon>Fungi</taxon>
        <taxon>Dikarya</taxon>
        <taxon>Ascomycota</taxon>
        <taxon>Pezizomycotina</taxon>
        <taxon>Sordariomycetes</taxon>
        <taxon>Hypocreomycetidae</taxon>
        <taxon>Hypocreales</taxon>
        <taxon>Ophiocordycipitaceae</taxon>
        <taxon>Ophiocordyceps</taxon>
    </lineage>
</organism>
<keyword evidence="3" id="KW-0378">Hydrolase</keyword>
<keyword evidence="1" id="KW-0472">Membrane</keyword>
<dbReference type="GO" id="GO:0004519">
    <property type="term" value="F:endonuclease activity"/>
    <property type="evidence" value="ECO:0007669"/>
    <property type="project" value="UniProtKB-KW"/>
</dbReference>
<evidence type="ECO:0000313" key="3">
    <source>
        <dbReference type="EMBL" id="ARF03407.1"/>
    </source>
</evidence>
<proteinExistence type="predicted"/>
<keyword evidence="1" id="KW-1133">Transmembrane helix</keyword>
<evidence type="ECO:0000256" key="1">
    <source>
        <dbReference type="SAM" id="Phobius"/>
    </source>
</evidence>
<keyword evidence="3" id="KW-0255">Endonuclease</keyword>
<evidence type="ECO:0000259" key="2">
    <source>
        <dbReference type="Pfam" id="PF00961"/>
    </source>
</evidence>
<dbReference type="InterPro" id="IPR027434">
    <property type="entry name" value="Homing_endonucl"/>
</dbReference>
<dbReference type="PANTHER" id="PTHR37520">
    <property type="entry name" value="INTRON-ENCODED DNA ENDONUCLEASE AI2A-RELATED"/>
    <property type="match status" value="1"/>
</dbReference>
<dbReference type="EMBL" id="KY622006">
    <property type="protein sequence ID" value="ARF03407.1"/>
    <property type="molecule type" value="Genomic_DNA"/>
</dbReference>
<dbReference type="GeneID" id="32888773"/>
<feature type="domain" description="Homing endonuclease LAGLIDADG" evidence="2">
    <location>
        <begin position="139"/>
        <end position="216"/>
    </location>
</feature>
<keyword evidence="3" id="KW-0540">Nuclease</keyword>
<dbReference type="AlphaFoldDB" id="A0A1X8VJL9"/>
<keyword evidence="3" id="KW-0496">Mitochondrion</keyword>
<dbReference type="PANTHER" id="PTHR37520:SF1">
    <property type="entry name" value="INTRON-ENCODED DNA ENDONUCLEASE AI2A-RELATED"/>
    <property type="match status" value="1"/>
</dbReference>
<dbReference type="SUPFAM" id="SSF55608">
    <property type="entry name" value="Homing endonucleases"/>
    <property type="match status" value="2"/>
</dbReference>
<dbReference type="Pfam" id="PF00961">
    <property type="entry name" value="LAGLIDADG_1"/>
    <property type="match status" value="1"/>
</dbReference>
<evidence type="ECO:0000313" key="4">
    <source>
        <dbReference type="EMBL" id="QDH07256.1"/>
    </source>
</evidence>